<dbReference type="InParanoid" id="A0A165D4R6"/>
<dbReference type="Gene3D" id="2.60.120.200">
    <property type="match status" value="1"/>
</dbReference>
<feature type="compositionally biased region" description="Pro residues" evidence="1">
    <location>
        <begin position="32"/>
        <end position="43"/>
    </location>
</feature>
<dbReference type="InterPro" id="IPR000757">
    <property type="entry name" value="Beta-glucanase-like"/>
</dbReference>
<dbReference type="PROSITE" id="PS51762">
    <property type="entry name" value="GH16_2"/>
    <property type="match status" value="1"/>
</dbReference>
<gene>
    <name evidence="4" type="ORF">EXIGLDRAFT_754210</name>
</gene>
<dbReference type="GO" id="GO:0009251">
    <property type="term" value="P:glucan catabolic process"/>
    <property type="evidence" value="ECO:0007669"/>
    <property type="project" value="TreeGrafter"/>
</dbReference>
<feature type="region of interest" description="Disordered" evidence="1">
    <location>
        <begin position="24"/>
        <end position="58"/>
    </location>
</feature>
<dbReference type="OrthoDB" id="192832at2759"/>
<evidence type="ECO:0000256" key="1">
    <source>
        <dbReference type="SAM" id="MobiDB-lite"/>
    </source>
</evidence>
<evidence type="ECO:0000259" key="3">
    <source>
        <dbReference type="PROSITE" id="PS51762"/>
    </source>
</evidence>
<feature type="domain" description="GH16" evidence="3">
    <location>
        <begin position="35"/>
        <end position="329"/>
    </location>
</feature>
<name>A0A165D4R6_EXIGL</name>
<protein>
    <recommendedName>
        <fullName evidence="3">GH16 domain-containing protein</fullName>
    </recommendedName>
</protein>
<accession>A0A165D4R6</accession>
<dbReference type="CDD" id="cd02181">
    <property type="entry name" value="GH16_fungal_Lam16A_glucanase"/>
    <property type="match status" value="1"/>
</dbReference>
<dbReference type="InterPro" id="IPR050546">
    <property type="entry name" value="Glycosyl_Hydrlase_16"/>
</dbReference>
<dbReference type="AlphaFoldDB" id="A0A165D4R6"/>
<feature type="chain" id="PRO_5007856370" description="GH16 domain-containing protein" evidence="2">
    <location>
        <begin position="22"/>
        <end position="361"/>
    </location>
</feature>
<dbReference type="Pfam" id="PF26113">
    <property type="entry name" value="GH16_XgeA"/>
    <property type="match status" value="1"/>
</dbReference>
<reference evidence="4 5" key="1">
    <citation type="journal article" date="2016" name="Mol. Biol. Evol.">
        <title>Comparative Genomics of Early-Diverging Mushroom-Forming Fungi Provides Insights into the Origins of Lignocellulose Decay Capabilities.</title>
        <authorList>
            <person name="Nagy L.G."/>
            <person name="Riley R."/>
            <person name="Tritt A."/>
            <person name="Adam C."/>
            <person name="Daum C."/>
            <person name="Floudas D."/>
            <person name="Sun H."/>
            <person name="Yadav J.S."/>
            <person name="Pangilinan J."/>
            <person name="Larsson K.H."/>
            <person name="Matsuura K."/>
            <person name="Barry K."/>
            <person name="Labutti K."/>
            <person name="Kuo R."/>
            <person name="Ohm R.A."/>
            <person name="Bhattacharya S.S."/>
            <person name="Shirouzu T."/>
            <person name="Yoshinaga Y."/>
            <person name="Martin F.M."/>
            <person name="Grigoriev I.V."/>
            <person name="Hibbett D.S."/>
        </authorList>
    </citation>
    <scope>NUCLEOTIDE SEQUENCE [LARGE SCALE GENOMIC DNA]</scope>
    <source>
        <strain evidence="4 5">HHB12029</strain>
    </source>
</reference>
<proteinExistence type="predicted"/>
<dbReference type="GO" id="GO:0004553">
    <property type="term" value="F:hydrolase activity, hydrolyzing O-glycosyl compounds"/>
    <property type="evidence" value="ECO:0007669"/>
    <property type="project" value="InterPro"/>
</dbReference>
<keyword evidence="2" id="KW-0732">Signal</keyword>
<evidence type="ECO:0000313" key="4">
    <source>
        <dbReference type="EMBL" id="KZV83786.1"/>
    </source>
</evidence>
<dbReference type="PANTHER" id="PTHR10963">
    <property type="entry name" value="GLYCOSYL HYDROLASE-RELATED"/>
    <property type="match status" value="1"/>
</dbReference>
<feature type="compositionally biased region" description="Low complexity" evidence="1">
    <location>
        <begin position="44"/>
        <end position="54"/>
    </location>
</feature>
<dbReference type="EMBL" id="KV426255">
    <property type="protein sequence ID" value="KZV83786.1"/>
    <property type="molecule type" value="Genomic_DNA"/>
</dbReference>
<sequence>MFTLTLKSLVFLAATMSAVSAKGLHRRKCAPKPGPTMSDPPAPTSTSEPPSSIPGDEQGAAYTLADNWVGNNWYDGWDFYSDDDPTNGFVQFVGMDDAKSKNLTYTSDNTFIMRADSTSTLDPSSGTGRQSIRISSKSKYTKHAAVLDMRHMPQGLATWPAYWTLADGVWPYGGEWDIVEGANDDGVNLSSLHTSNGCTQSKTARDMKGAPGSLDCNSEKGANGNQGCGVASDSPDSFGPAFNSKGGGWYATERTDSELKVWFFARDDSNTPEDIRTGAKGVSPANWGKPTAVFTSDTCDISSKFQEHRFIFDLTLCGDWAGNTFKSDNGNGMDACRNYVATNPSGFTDAYWDIAALRIYK</sequence>
<evidence type="ECO:0000313" key="5">
    <source>
        <dbReference type="Proteomes" id="UP000077266"/>
    </source>
</evidence>
<dbReference type="Proteomes" id="UP000077266">
    <property type="component" value="Unassembled WGS sequence"/>
</dbReference>
<evidence type="ECO:0000256" key="2">
    <source>
        <dbReference type="SAM" id="SignalP"/>
    </source>
</evidence>
<organism evidence="4 5">
    <name type="scientific">Exidia glandulosa HHB12029</name>
    <dbReference type="NCBI Taxonomy" id="1314781"/>
    <lineage>
        <taxon>Eukaryota</taxon>
        <taxon>Fungi</taxon>
        <taxon>Dikarya</taxon>
        <taxon>Basidiomycota</taxon>
        <taxon>Agaricomycotina</taxon>
        <taxon>Agaricomycetes</taxon>
        <taxon>Auriculariales</taxon>
        <taxon>Exidiaceae</taxon>
        <taxon>Exidia</taxon>
    </lineage>
</organism>
<keyword evidence="5" id="KW-1185">Reference proteome</keyword>
<dbReference type="PANTHER" id="PTHR10963:SF24">
    <property type="entry name" value="GLYCOSIDASE C21B10.07-RELATED"/>
    <property type="match status" value="1"/>
</dbReference>
<feature type="signal peptide" evidence="2">
    <location>
        <begin position="1"/>
        <end position="21"/>
    </location>
</feature>
<dbReference type="SUPFAM" id="SSF49899">
    <property type="entry name" value="Concanavalin A-like lectins/glucanases"/>
    <property type="match status" value="1"/>
</dbReference>
<dbReference type="InterPro" id="IPR013320">
    <property type="entry name" value="ConA-like_dom_sf"/>
</dbReference>